<dbReference type="GO" id="GO:0006508">
    <property type="term" value="P:proteolysis"/>
    <property type="evidence" value="ECO:0007669"/>
    <property type="project" value="InterPro"/>
</dbReference>
<dbReference type="GO" id="GO:0008237">
    <property type="term" value="F:metallopeptidase activity"/>
    <property type="evidence" value="ECO:0007669"/>
    <property type="project" value="InterPro"/>
</dbReference>
<dbReference type="PANTHER" id="PTHR30624">
    <property type="entry name" value="UNCHARACTERIZED PROTEIN TLDD AND PMBA"/>
    <property type="match status" value="1"/>
</dbReference>
<evidence type="ECO:0000256" key="1">
    <source>
        <dbReference type="ARBA" id="ARBA00005836"/>
    </source>
</evidence>
<comment type="caution">
    <text evidence="3">The sequence shown here is derived from an EMBL/GenBank/DDBJ whole genome shotgun (WGS) entry which is preliminary data.</text>
</comment>
<dbReference type="PANTHER" id="PTHR30624:SF4">
    <property type="entry name" value="METALLOPROTEASE TLDD"/>
    <property type="match status" value="1"/>
</dbReference>
<dbReference type="Pfam" id="PF19289">
    <property type="entry name" value="PmbA_TldD_3rd"/>
    <property type="match status" value="1"/>
</dbReference>
<comment type="similarity">
    <text evidence="1">Belongs to the peptidase U62 family.</text>
</comment>
<dbReference type="AlphaFoldDB" id="K2ADS4"/>
<dbReference type="SUPFAM" id="SSF111283">
    <property type="entry name" value="Putative modulator of DNA gyrase, PmbA/TldD"/>
    <property type="match status" value="1"/>
</dbReference>
<proteinExistence type="inferred from homology"/>
<feature type="domain" description="Metalloprotease TldD/E C-terminal" evidence="2">
    <location>
        <begin position="235"/>
        <end position="458"/>
    </location>
</feature>
<evidence type="ECO:0000259" key="2">
    <source>
        <dbReference type="Pfam" id="PF19289"/>
    </source>
</evidence>
<protein>
    <recommendedName>
        <fullName evidence="2">Metalloprotease TldD/E C-terminal domain-containing protein</fullName>
    </recommendedName>
</protein>
<evidence type="ECO:0000313" key="3">
    <source>
        <dbReference type="EMBL" id="EKD66170.1"/>
    </source>
</evidence>
<sequence length="464" mass="54138">MRSETSALGVRSETSTLGVRKAFINNLLNSFSWEYRELFFEKWEKVTLNLLNWNIESPTVVLENWFSILSRSWENTYFKSAGWLDDIEKKVLSFRDTYNLNQNISEINLSGPDNLEFAIKNISEDISKFAQDLLSLKEIIAPYSFITSYNVVLWLALKSFIVANSSGNLTQDNQYYNNFYVILNWEKDGNSEEIMEKITWTDIVDNLTWELIKETLKKAILKLEKSLNWVKSPSGLMDVIIGNEAWGTIIHEAVGHWLEADLLNSSVYKWKLWQKVAASIVNIVDNPTICNLRWNYNFDHEWNIAKKTYLIKDGILVSYLHNTKTGEVFGVDSTGHWRRESYKYTTLVRMGSTYLEWWKDKKEDLIKKVKDGIYVSSMGWWQVNTVTGDFVFQVGLGYRIIDWKIGEVIRWANISGNWPEMLQNIEWICDDLEYFDGWTCGKWQQMPVSDATPTILVKLKVTPK</sequence>
<dbReference type="InterPro" id="IPR051463">
    <property type="entry name" value="Peptidase_U62_metallo"/>
</dbReference>
<gene>
    <name evidence="3" type="ORF">ACD_49C00060G0012</name>
</gene>
<dbReference type="InterPro" id="IPR045569">
    <property type="entry name" value="Metalloprtase-TldD/E_C"/>
</dbReference>
<reference evidence="3" key="1">
    <citation type="journal article" date="2012" name="Science">
        <title>Fermentation, hydrogen, and sulfur metabolism in multiple uncultivated bacterial phyla.</title>
        <authorList>
            <person name="Wrighton K.C."/>
            <person name="Thomas B.C."/>
            <person name="Sharon I."/>
            <person name="Miller C.S."/>
            <person name="Castelle C.J."/>
            <person name="VerBerkmoes N.C."/>
            <person name="Wilkins M.J."/>
            <person name="Hettich R.L."/>
            <person name="Lipton M.S."/>
            <person name="Williams K.H."/>
            <person name="Long P.E."/>
            <person name="Banfield J.F."/>
        </authorList>
    </citation>
    <scope>NUCLEOTIDE SEQUENCE [LARGE SCALE GENOMIC DNA]</scope>
</reference>
<dbReference type="GO" id="GO:0005829">
    <property type="term" value="C:cytosol"/>
    <property type="evidence" value="ECO:0007669"/>
    <property type="project" value="TreeGrafter"/>
</dbReference>
<dbReference type="InterPro" id="IPR036059">
    <property type="entry name" value="TldD/PmbA_sf"/>
</dbReference>
<dbReference type="EMBL" id="AMFJ01021646">
    <property type="protein sequence ID" value="EKD66170.1"/>
    <property type="molecule type" value="Genomic_DNA"/>
</dbReference>
<organism evidence="3">
    <name type="scientific">uncultured bacterium</name>
    <name type="common">gcode 4</name>
    <dbReference type="NCBI Taxonomy" id="1234023"/>
    <lineage>
        <taxon>Bacteria</taxon>
        <taxon>environmental samples</taxon>
    </lineage>
</organism>
<accession>K2ADS4</accession>
<name>K2ADS4_9BACT</name>